<accession>A0A4V2PH61</accession>
<dbReference type="RefSeq" id="WP_132974277.1">
    <property type="nucleotide sequence ID" value="NZ_SMFX01000001.1"/>
</dbReference>
<keyword evidence="3" id="KW-1185">Reference proteome</keyword>
<dbReference type="AlphaFoldDB" id="A0A4V2PH61"/>
<dbReference type="PANTHER" id="PTHR12126">
    <property type="entry name" value="NADH-UBIQUINONE OXIDOREDUCTASE 39 KDA SUBUNIT-RELATED"/>
    <property type="match status" value="1"/>
</dbReference>
<dbReference type="Gene3D" id="3.40.50.720">
    <property type="entry name" value="NAD(P)-binding Rossmann-like Domain"/>
    <property type="match status" value="1"/>
</dbReference>
<dbReference type="CDD" id="cd05271">
    <property type="entry name" value="NDUFA9_like_SDR_a"/>
    <property type="match status" value="1"/>
</dbReference>
<feature type="domain" description="NAD-dependent epimerase/dehydratase" evidence="1">
    <location>
        <begin position="6"/>
        <end position="206"/>
    </location>
</feature>
<dbReference type="InterPro" id="IPR036291">
    <property type="entry name" value="NAD(P)-bd_dom_sf"/>
</dbReference>
<dbReference type="InterPro" id="IPR001509">
    <property type="entry name" value="Epimerase_deHydtase"/>
</dbReference>
<organism evidence="2 3">
    <name type="scientific">Thiogranum longum</name>
    <dbReference type="NCBI Taxonomy" id="1537524"/>
    <lineage>
        <taxon>Bacteria</taxon>
        <taxon>Pseudomonadati</taxon>
        <taxon>Pseudomonadota</taxon>
        <taxon>Gammaproteobacteria</taxon>
        <taxon>Chromatiales</taxon>
        <taxon>Ectothiorhodospiraceae</taxon>
        <taxon>Thiogranum</taxon>
    </lineage>
</organism>
<dbReference type="PANTHER" id="PTHR12126:SF11">
    <property type="entry name" value="NADH DEHYDROGENASE [UBIQUINONE] 1 ALPHA SUBCOMPLEX SUBUNIT 9, MITOCHONDRIAL"/>
    <property type="match status" value="1"/>
</dbReference>
<gene>
    <name evidence="2" type="ORF">DFR30_2849</name>
</gene>
<name>A0A4V2PH61_9GAMM</name>
<dbReference type="Pfam" id="PF01370">
    <property type="entry name" value="Epimerase"/>
    <property type="match status" value="1"/>
</dbReference>
<reference evidence="2 3" key="1">
    <citation type="submission" date="2019-03" db="EMBL/GenBank/DDBJ databases">
        <title>Genomic Encyclopedia of Type Strains, Phase IV (KMG-IV): sequencing the most valuable type-strain genomes for metagenomic binning, comparative biology and taxonomic classification.</title>
        <authorList>
            <person name="Goeker M."/>
        </authorList>
    </citation>
    <scope>NUCLEOTIDE SEQUENCE [LARGE SCALE GENOMIC DNA]</scope>
    <source>
        <strain evidence="2 3">DSM 19610</strain>
    </source>
</reference>
<proteinExistence type="predicted"/>
<dbReference type="InterPro" id="IPR051207">
    <property type="entry name" value="ComplexI_NDUFA9_subunit"/>
</dbReference>
<protein>
    <submittedName>
        <fullName evidence="2">NADH dehydrogenase</fullName>
    </submittedName>
</protein>
<dbReference type="SUPFAM" id="SSF51735">
    <property type="entry name" value="NAD(P)-binding Rossmann-fold domains"/>
    <property type="match status" value="1"/>
</dbReference>
<evidence type="ECO:0000313" key="2">
    <source>
        <dbReference type="EMBL" id="TCK19536.1"/>
    </source>
</evidence>
<comment type="caution">
    <text evidence="2">The sequence shown here is derived from an EMBL/GenBank/DDBJ whole genome shotgun (WGS) entry which is preliminary data.</text>
</comment>
<sequence length="318" mass="34980">MKALRICVLGGTGFVGSHLVFRLADLGHSITIPTRRPARHREFRVHPGVQLVEANPYDHDRLSALLQNTDVVINLVGILNETGNSRFQTAHVELPGAIVKSMRAAGVTRLLHMSALNANVNESHSRYLKTKGAGEDLVHQTPGIKTTSFRPSVIFGPGDSFFNRFASLLALSPLVFPLACAKARFAPVYIGNVVDAFIEALGNERTIGQRLELCGPGEYSLGELVRYTARLTGRKTFVIELPDILSRLQAMLLGLLPGKPFSLDNYYSLRIDSVCKNNALPELGIQPRSVESVVPTYLGDASMRARYFRFRATARRQG</sequence>
<dbReference type="EMBL" id="SMFX01000001">
    <property type="protein sequence ID" value="TCK19536.1"/>
    <property type="molecule type" value="Genomic_DNA"/>
</dbReference>
<evidence type="ECO:0000313" key="3">
    <source>
        <dbReference type="Proteomes" id="UP000295707"/>
    </source>
</evidence>
<evidence type="ECO:0000259" key="1">
    <source>
        <dbReference type="Pfam" id="PF01370"/>
    </source>
</evidence>
<dbReference type="GO" id="GO:0044877">
    <property type="term" value="F:protein-containing complex binding"/>
    <property type="evidence" value="ECO:0007669"/>
    <property type="project" value="TreeGrafter"/>
</dbReference>
<dbReference type="Proteomes" id="UP000295707">
    <property type="component" value="Unassembled WGS sequence"/>
</dbReference>
<dbReference type="OrthoDB" id="9776313at2"/>